<evidence type="ECO:0000313" key="2">
    <source>
        <dbReference type="EMBL" id="NIJ53428.1"/>
    </source>
</evidence>
<dbReference type="RefSeq" id="WP_167270522.1">
    <property type="nucleotide sequence ID" value="NZ_JAASQJ010000002.1"/>
</dbReference>
<gene>
    <name evidence="2" type="ORF">FHS68_002598</name>
</gene>
<accession>A0ABX0ULV6</accession>
<proteinExistence type="predicted"/>
<organism evidence="2 3">
    <name type="scientific">Dyadobacter arcticus</name>
    <dbReference type="NCBI Taxonomy" id="1078754"/>
    <lineage>
        <taxon>Bacteria</taxon>
        <taxon>Pseudomonadati</taxon>
        <taxon>Bacteroidota</taxon>
        <taxon>Cytophagia</taxon>
        <taxon>Cytophagales</taxon>
        <taxon>Spirosomataceae</taxon>
        <taxon>Dyadobacter</taxon>
    </lineage>
</organism>
<feature type="transmembrane region" description="Helical" evidence="1">
    <location>
        <begin position="37"/>
        <end position="57"/>
    </location>
</feature>
<evidence type="ECO:0000313" key="3">
    <source>
        <dbReference type="Proteomes" id="UP001179181"/>
    </source>
</evidence>
<protein>
    <recommendedName>
        <fullName evidence="4">DUF2798 domain-containing protein</fullName>
    </recommendedName>
</protein>
<name>A0ABX0ULV6_9BACT</name>
<dbReference type="Pfam" id="PF11391">
    <property type="entry name" value="DUF2798"/>
    <property type="match status" value="1"/>
</dbReference>
<comment type="caution">
    <text evidence="2">The sequence shown here is derived from an EMBL/GenBank/DDBJ whole genome shotgun (WGS) entry which is preliminary data.</text>
</comment>
<dbReference type="Proteomes" id="UP001179181">
    <property type="component" value="Unassembled WGS sequence"/>
</dbReference>
<dbReference type="InterPro" id="IPR021529">
    <property type="entry name" value="DUF2798"/>
</dbReference>
<keyword evidence="1" id="KW-0472">Membrane</keyword>
<keyword evidence="3" id="KW-1185">Reference proteome</keyword>
<evidence type="ECO:0000256" key="1">
    <source>
        <dbReference type="SAM" id="Phobius"/>
    </source>
</evidence>
<dbReference type="EMBL" id="JAASQJ010000002">
    <property type="protein sequence ID" value="NIJ53428.1"/>
    <property type="molecule type" value="Genomic_DNA"/>
</dbReference>
<keyword evidence="1" id="KW-0812">Transmembrane</keyword>
<evidence type="ECO:0008006" key="4">
    <source>
        <dbReference type="Google" id="ProtNLM"/>
    </source>
</evidence>
<feature type="transmembrane region" description="Helical" evidence="1">
    <location>
        <begin position="7"/>
        <end position="31"/>
    </location>
</feature>
<sequence>MKQKIAFAMIMGVITTGIITFTLISLNVGFVPNFLVIWLKSWSMAYLVVIPVILVIGPRVQKLVEILFRNEVTQDVD</sequence>
<keyword evidence="1" id="KW-1133">Transmembrane helix</keyword>
<reference evidence="2 3" key="1">
    <citation type="submission" date="2020-03" db="EMBL/GenBank/DDBJ databases">
        <title>Genomic Encyclopedia of Type Strains, Phase IV (KMG-IV): sequencing the most valuable type-strain genomes for metagenomic binning, comparative biology and taxonomic classification.</title>
        <authorList>
            <person name="Goeker M."/>
        </authorList>
    </citation>
    <scope>NUCLEOTIDE SEQUENCE [LARGE SCALE GENOMIC DNA]</scope>
    <source>
        <strain evidence="2 3">DSM 102865</strain>
    </source>
</reference>